<organism evidence="2">
    <name type="scientific">Subtercola boreus</name>
    <dbReference type="NCBI Taxonomy" id="120213"/>
    <lineage>
        <taxon>Bacteria</taxon>
        <taxon>Bacillati</taxon>
        <taxon>Actinomycetota</taxon>
        <taxon>Actinomycetes</taxon>
        <taxon>Micrococcales</taxon>
        <taxon>Microbacteriaceae</taxon>
        <taxon>Subtercola</taxon>
    </lineage>
</organism>
<dbReference type="AlphaFoldDB" id="A0A3E0WD10"/>
<proteinExistence type="predicted"/>
<keyword evidence="1" id="KW-0812">Transmembrane</keyword>
<comment type="caution">
    <text evidence="2">The sequence shown here is derived from an EMBL/GenBank/DDBJ whole genome shotgun (WGS) entry which is preliminary data.</text>
</comment>
<dbReference type="EMBL" id="NBXE01000022">
    <property type="protein sequence ID" value="RFA26908.1"/>
    <property type="molecule type" value="Genomic_DNA"/>
</dbReference>
<name>A0A3E0WD10_9MICO</name>
<sequence length="68" mass="7045">MGRTALVIVGVVALLVGAVFAGQGANLIPGSSMTGERMWLYIGIVVAVVGIVLIVAGLRRPRRDRTGV</sequence>
<feature type="transmembrane region" description="Helical" evidence="1">
    <location>
        <begin position="37"/>
        <end position="58"/>
    </location>
</feature>
<protein>
    <submittedName>
        <fullName evidence="2">Uncharacterized protein</fullName>
    </submittedName>
</protein>
<keyword evidence="1" id="KW-1133">Transmembrane helix</keyword>
<accession>A0A3E0WD10</accession>
<dbReference type="Proteomes" id="UP000257080">
    <property type="component" value="Unassembled WGS sequence"/>
</dbReference>
<evidence type="ECO:0000313" key="2">
    <source>
        <dbReference type="EMBL" id="RFA26908.1"/>
    </source>
</evidence>
<reference evidence="2" key="1">
    <citation type="submission" date="2017-04" db="EMBL/GenBank/DDBJ databases">
        <title>Comparative genome analysis of Subtercola boreus.</title>
        <authorList>
            <person name="Cho Y.-J."/>
            <person name="Cho A."/>
            <person name="Kim O.-S."/>
            <person name="Lee J.-I."/>
        </authorList>
    </citation>
    <scope>NUCLEOTIDE SEQUENCE [LARGE SCALE GENOMIC DNA]</scope>
    <source>
        <strain evidence="2">P28004</strain>
    </source>
</reference>
<evidence type="ECO:0000256" key="1">
    <source>
        <dbReference type="SAM" id="Phobius"/>
    </source>
</evidence>
<keyword evidence="1" id="KW-0472">Membrane</keyword>
<gene>
    <name evidence="2" type="ORF">B7R25_09190</name>
</gene>